<evidence type="ECO:0000259" key="3">
    <source>
        <dbReference type="PROSITE" id="PS50240"/>
    </source>
</evidence>
<evidence type="ECO:0000313" key="4">
    <source>
        <dbReference type="EMBL" id="CAD7248717.1"/>
    </source>
</evidence>
<accession>A0A7R8XFJ1</accession>
<dbReference type="InterPro" id="IPR018114">
    <property type="entry name" value="TRYPSIN_HIS"/>
</dbReference>
<keyword evidence="2" id="KW-0677">Repeat</keyword>
<gene>
    <name evidence="4" type="ORF">DSTB1V02_LOCUS8526</name>
</gene>
<sequence length="553" mass="62580">MEVLELPEGFFGDLSFVQIRINNTAVKKVHLSAMLPWKDLHMKLVIIDSLLENFPFNILSEFRHLESLYLYNNSLTSVPPFRSDSLEVLSLRHNMIRDVELNEWDTPKLRTLELNNNFLTSVPAFKSGSLEILSLTNNNITSVEFDGWVTPKLRELWLFNNLLSSVPAFKSDSLEILSLYGNKITNVEFDGLGTPKLKKLYLYNNSLTSVPAFNCGSIEILGLHTNKITSVEFHRWVTPKLRELYLYNNLLTSVPAIKSDNLEILSLYGNKITSVEFHEWVTPKLMVLDVNNNLLTSVPAFKSYSLEILRLDDNKITSVKFDRWVTPKLRELYLYNNLLTFVPVFKSYNLETLSLHAKNPLSRLPSAAIKGMKKLEEFFSSECNLGPTLSRGVLEFQSKALKLITLWGNNISKLDEGAITGLGPNTKVQLTNNEIVVLSEDSFRPMLDILSTGDGVLYLDVCGKKESQIQLSAGGNPSKIGEWPWQAAIYDLTKGDVICGGALIREEWVLTAAHCVVVSSSIRTRNVTEISVHLGKHNRHDLIDKYMQIQQVQ</sequence>
<dbReference type="Pfam" id="PF12799">
    <property type="entry name" value="LRR_4"/>
    <property type="match status" value="2"/>
</dbReference>
<name>A0A7R8XFJ1_9CRUS</name>
<organism evidence="4">
    <name type="scientific">Darwinula stevensoni</name>
    <dbReference type="NCBI Taxonomy" id="69355"/>
    <lineage>
        <taxon>Eukaryota</taxon>
        <taxon>Metazoa</taxon>
        <taxon>Ecdysozoa</taxon>
        <taxon>Arthropoda</taxon>
        <taxon>Crustacea</taxon>
        <taxon>Oligostraca</taxon>
        <taxon>Ostracoda</taxon>
        <taxon>Podocopa</taxon>
        <taxon>Podocopida</taxon>
        <taxon>Darwinulocopina</taxon>
        <taxon>Darwinuloidea</taxon>
        <taxon>Darwinulidae</taxon>
        <taxon>Darwinula</taxon>
    </lineage>
</organism>
<dbReference type="GO" id="GO:0004252">
    <property type="term" value="F:serine-type endopeptidase activity"/>
    <property type="evidence" value="ECO:0007669"/>
    <property type="project" value="InterPro"/>
</dbReference>
<dbReference type="PANTHER" id="PTHR24366:SF96">
    <property type="entry name" value="LEUCINE RICH REPEAT CONTAINING 53"/>
    <property type="match status" value="1"/>
</dbReference>
<dbReference type="InterPro" id="IPR025875">
    <property type="entry name" value="Leu-rich_rpt_4"/>
</dbReference>
<dbReference type="EMBL" id="CAJPEV010001964">
    <property type="protein sequence ID" value="CAG0895092.1"/>
    <property type="molecule type" value="Genomic_DNA"/>
</dbReference>
<evidence type="ECO:0000313" key="5">
    <source>
        <dbReference type="Proteomes" id="UP000677054"/>
    </source>
</evidence>
<dbReference type="InterPro" id="IPR009003">
    <property type="entry name" value="Peptidase_S1_PA"/>
</dbReference>
<evidence type="ECO:0000256" key="1">
    <source>
        <dbReference type="ARBA" id="ARBA00022614"/>
    </source>
</evidence>
<proteinExistence type="predicted"/>
<dbReference type="InterPro" id="IPR001254">
    <property type="entry name" value="Trypsin_dom"/>
</dbReference>
<dbReference type="EMBL" id="LR901481">
    <property type="protein sequence ID" value="CAD7248717.1"/>
    <property type="molecule type" value="Genomic_DNA"/>
</dbReference>
<dbReference type="InterPro" id="IPR032675">
    <property type="entry name" value="LRR_dom_sf"/>
</dbReference>
<dbReference type="Gene3D" id="3.80.10.10">
    <property type="entry name" value="Ribonuclease Inhibitor"/>
    <property type="match status" value="3"/>
</dbReference>
<protein>
    <recommendedName>
        <fullName evidence="3">Peptidase S1 domain-containing protein</fullName>
    </recommendedName>
</protein>
<dbReference type="AlphaFoldDB" id="A0A7R8XFJ1"/>
<dbReference type="Proteomes" id="UP000677054">
    <property type="component" value="Unassembled WGS sequence"/>
</dbReference>
<dbReference type="SUPFAM" id="SSF50494">
    <property type="entry name" value="Trypsin-like serine proteases"/>
    <property type="match status" value="1"/>
</dbReference>
<dbReference type="PROSITE" id="PS00134">
    <property type="entry name" value="TRYPSIN_HIS"/>
    <property type="match status" value="1"/>
</dbReference>
<dbReference type="SMART" id="SM00364">
    <property type="entry name" value="LRR_BAC"/>
    <property type="match status" value="8"/>
</dbReference>
<feature type="domain" description="Peptidase S1" evidence="3">
    <location>
        <begin position="472"/>
        <end position="553"/>
    </location>
</feature>
<dbReference type="SUPFAM" id="SSF52058">
    <property type="entry name" value="L domain-like"/>
    <property type="match status" value="2"/>
</dbReference>
<dbReference type="GO" id="GO:0006508">
    <property type="term" value="P:proteolysis"/>
    <property type="evidence" value="ECO:0007669"/>
    <property type="project" value="InterPro"/>
</dbReference>
<dbReference type="Pfam" id="PF00089">
    <property type="entry name" value="Trypsin"/>
    <property type="match status" value="1"/>
</dbReference>
<dbReference type="Gene3D" id="2.40.10.10">
    <property type="entry name" value="Trypsin-like serine proteases"/>
    <property type="match status" value="1"/>
</dbReference>
<dbReference type="PROSITE" id="PS51450">
    <property type="entry name" value="LRR"/>
    <property type="match status" value="3"/>
</dbReference>
<dbReference type="PROSITE" id="PS50240">
    <property type="entry name" value="TRYPSIN_DOM"/>
    <property type="match status" value="1"/>
</dbReference>
<dbReference type="InterPro" id="IPR003591">
    <property type="entry name" value="Leu-rich_rpt_typical-subtyp"/>
</dbReference>
<reference evidence="4" key="1">
    <citation type="submission" date="2020-11" db="EMBL/GenBank/DDBJ databases">
        <authorList>
            <person name="Tran Van P."/>
        </authorList>
    </citation>
    <scope>NUCLEOTIDE SEQUENCE</scope>
</reference>
<dbReference type="SMART" id="SM00369">
    <property type="entry name" value="LRR_TYP"/>
    <property type="match status" value="10"/>
</dbReference>
<keyword evidence="1" id="KW-0433">Leucine-rich repeat</keyword>
<dbReference type="PANTHER" id="PTHR24366">
    <property type="entry name" value="IG(IMMUNOGLOBULIN) AND LRR(LEUCINE RICH REPEAT) DOMAINS"/>
    <property type="match status" value="1"/>
</dbReference>
<dbReference type="SMART" id="SM00365">
    <property type="entry name" value="LRR_SD22"/>
    <property type="match status" value="5"/>
</dbReference>
<keyword evidence="5" id="KW-1185">Reference proteome</keyword>
<dbReference type="InterPro" id="IPR043504">
    <property type="entry name" value="Peptidase_S1_PA_chymotrypsin"/>
</dbReference>
<dbReference type="OrthoDB" id="1600340at2759"/>
<evidence type="ECO:0000256" key="2">
    <source>
        <dbReference type="ARBA" id="ARBA00022737"/>
    </source>
</evidence>
<dbReference type="InterPro" id="IPR001611">
    <property type="entry name" value="Leu-rich_rpt"/>
</dbReference>